<keyword evidence="2" id="KW-1185">Reference proteome</keyword>
<dbReference type="SUPFAM" id="SSF48452">
    <property type="entry name" value="TPR-like"/>
    <property type="match status" value="1"/>
</dbReference>
<organism evidence="1 2">
    <name type="scientific">Chaetomidium leptoderma</name>
    <dbReference type="NCBI Taxonomy" id="669021"/>
    <lineage>
        <taxon>Eukaryota</taxon>
        <taxon>Fungi</taxon>
        <taxon>Dikarya</taxon>
        <taxon>Ascomycota</taxon>
        <taxon>Pezizomycotina</taxon>
        <taxon>Sordariomycetes</taxon>
        <taxon>Sordariomycetidae</taxon>
        <taxon>Sordariales</taxon>
        <taxon>Chaetomiaceae</taxon>
        <taxon>Chaetomidium</taxon>
    </lineage>
</organism>
<name>A0AAN6VIH6_9PEZI</name>
<evidence type="ECO:0000313" key="1">
    <source>
        <dbReference type="EMBL" id="KAK4151889.1"/>
    </source>
</evidence>
<protein>
    <submittedName>
        <fullName evidence="1">Uncharacterized protein</fullName>
    </submittedName>
</protein>
<dbReference type="Gene3D" id="1.25.40.10">
    <property type="entry name" value="Tetratricopeptide repeat domain"/>
    <property type="match status" value="2"/>
</dbReference>
<gene>
    <name evidence="1" type="ORF">C8A00DRAFT_44984</name>
</gene>
<sequence length="456" mass="51031">MEAVRQAVFAITSTLSIIFTPAMTTTGLDKGFFTAENDGRMLKFSQVSADSLTGRPLCKMIKAYGDMLPTPPRSPHRDANTNNVSVHRLVQSEFRYNIRDTLQQAFEDTSMLLYHAFPQQVFGRTFRPDFPKCATLIQHVYSLRDHAEHKATARNHPQQGGLAPCKSFCRLMCNAAYYLVETGAAKELAKTVDVTTAALRSTGLMDEETLAYAHFCNSAGLEREMSGDFAAAKELLERARDIRCRELPPDHEDIGGVTSNLGNLNLSLGNYSEALRYHLICQDTVSREVQDNVRMNWKNLGRCCTAVGRYDEAMGALNKGKDSDSDAEPRFRDYYYWVGNVYIAQDNLDAAKAMYIKGREGLRAVGEAISANMAVCQNRFRETIAMMEFCKVADCEVARASYMLSVALRQKTGAESEGAVWLEKAEHVRMRMQGPGYKVEARGEAVYDSLVESWVR</sequence>
<dbReference type="AlphaFoldDB" id="A0AAN6VIH6"/>
<dbReference type="InterPro" id="IPR011990">
    <property type="entry name" value="TPR-like_helical_dom_sf"/>
</dbReference>
<dbReference type="Pfam" id="PF13374">
    <property type="entry name" value="TPR_10"/>
    <property type="match status" value="1"/>
</dbReference>
<dbReference type="Pfam" id="PF13181">
    <property type="entry name" value="TPR_8"/>
    <property type="match status" value="1"/>
</dbReference>
<dbReference type="InterPro" id="IPR019734">
    <property type="entry name" value="TPR_rpt"/>
</dbReference>
<dbReference type="Proteomes" id="UP001302745">
    <property type="component" value="Unassembled WGS sequence"/>
</dbReference>
<reference evidence="1" key="2">
    <citation type="submission" date="2023-05" db="EMBL/GenBank/DDBJ databases">
        <authorList>
            <consortium name="Lawrence Berkeley National Laboratory"/>
            <person name="Steindorff A."/>
            <person name="Hensen N."/>
            <person name="Bonometti L."/>
            <person name="Westerberg I."/>
            <person name="Brannstrom I.O."/>
            <person name="Guillou S."/>
            <person name="Cros-Aarteil S."/>
            <person name="Calhoun S."/>
            <person name="Haridas S."/>
            <person name="Kuo A."/>
            <person name="Mondo S."/>
            <person name="Pangilinan J."/>
            <person name="Riley R."/>
            <person name="Labutti K."/>
            <person name="Andreopoulos B."/>
            <person name="Lipzen A."/>
            <person name="Chen C."/>
            <person name="Yanf M."/>
            <person name="Daum C."/>
            <person name="Ng V."/>
            <person name="Clum A."/>
            <person name="Ohm R."/>
            <person name="Martin F."/>
            <person name="Silar P."/>
            <person name="Natvig D."/>
            <person name="Lalanne C."/>
            <person name="Gautier V."/>
            <person name="Ament-Velasquez S.L."/>
            <person name="Kruys A."/>
            <person name="Hutchinson M.I."/>
            <person name="Powell A.J."/>
            <person name="Barry K."/>
            <person name="Miller A.N."/>
            <person name="Grigoriev I.V."/>
            <person name="Debuchy R."/>
            <person name="Gladieux P."/>
            <person name="Thoren M.H."/>
            <person name="Johannesson H."/>
        </authorList>
    </citation>
    <scope>NUCLEOTIDE SEQUENCE</scope>
    <source>
        <strain evidence="1">CBS 538.74</strain>
    </source>
</reference>
<proteinExistence type="predicted"/>
<accession>A0AAN6VIH6</accession>
<reference evidence="1" key="1">
    <citation type="journal article" date="2023" name="Mol. Phylogenet. Evol.">
        <title>Genome-scale phylogeny and comparative genomics of the fungal order Sordariales.</title>
        <authorList>
            <person name="Hensen N."/>
            <person name="Bonometti L."/>
            <person name="Westerberg I."/>
            <person name="Brannstrom I.O."/>
            <person name="Guillou S."/>
            <person name="Cros-Aarteil S."/>
            <person name="Calhoun S."/>
            <person name="Haridas S."/>
            <person name="Kuo A."/>
            <person name="Mondo S."/>
            <person name="Pangilinan J."/>
            <person name="Riley R."/>
            <person name="LaButti K."/>
            <person name="Andreopoulos B."/>
            <person name="Lipzen A."/>
            <person name="Chen C."/>
            <person name="Yan M."/>
            <person name="Daum C."/>
            <person name="Ng V."/>
            <person name="Clum A."/>
            <person name="Steindorff A."/>
            <person name="Ohm R.A."/>
            <person name="Martin F."/>
            <person name="Silar P."/>
            <person name="Natvig D.O."/>
            <person name="Lalanne C."/>
            <person name="Gautier V."/>
            <person name="Ament-Velasquez S.L."/>
            <person name="Kruys A."/>
            <person name="Hutchinson M.I."/>
            <person name="Powell A.J."/>
            <person name="Barry K."/>
            <person name="Miller A.N."/>
            <person name="Grigoriev I.V."/>
            <person name="Debuchy R."/>
            <person name="Gladieux P."/>
            <person name="Hiltunen Thoren M."/>
            <person name="Johannesson H."/>
        </authorList>
    </citation>
    <scope>NUCLEOTIDE SEQUENCE</scope>
    <source>
        <strain evidence="1">CBS 538.74</strain>
    </source>
</reference>
<dbReference type="EMBL" id="MU856996">
    <property type="protein sequence ID" value="KAK4151889.1"/>
    <property type="molecule type" value="Genomic_DNA"/>
</dbReference>
<evidence type="ECO:0000313" key="2">
    <source>
        <dbReference type="Proteomes" id="UP001302745"/>
    </source>
</evidence>
<comment type="caution">
    <text evidence="1">The sequence shown here is derived from an EMBL/GenBank/DDBJ whole genome shotgun (WGS) entry which is preliminary data.</text>
</comment>